<evidence type="ECO:0000256" key="4">
    <source>
        <dbReference type="ARBA" id="ARBA00022790"/>
    </source>
</evidence>
<evidence type="ECO:0000256" key="2">
    <source>
        <dbReference type="ARBA" id="ARBA00004496"/>
    </source>
</evidence>
<evidence type="ECO:0000256" key="1">
    <source>
        <dbReference type="ARBA" id="ARBA00004123"/>
    </source>
</evidence>
<feature type="region of interest" description="Disordered" evidence="6">
    <location>
        <begin position="154"/>
        <end position="218"/>
    </location>
</feature>
<sequence>VLCEYPRLQDLVDSVVDCRYAQCLALVDEYVKDLVYDPLIGHRAHAIGRCARMRCLIDYCNAFREVPLQRIARDLGYSNVEALEPDLEAAIQGKILLPGGAEEKLFTCVNGRIDLQAGVLRAVEADSREKMREMLEVACGPTGLAANLQRAASEFNLRQTPPKNDTFGESLESRTRSPSTERRHDDDVGEVDPDVSMGEDNSPSPVAQANDAAESVAAAASPLEPCPVTSFPVLSAVLAGSADADDSGDSPTVPTNGERKSSAPKRKPASRRKSSPRKNCVTPSRNEFDYCCEVACLLVSWVGDGSWSETSKCIITALHEGGRVIMASAADDAEACACIVGSGVTERVLNSLRSLQQHGVLAVRAVNLDNNKVKFELGIAPGFVAEGRRGARRIADSLTSARRRELGTVLDWAAATRREPPVGTDLEVGTEEFLAAVKPPGECPLDEAVPLSGEDRLACTLLDFQRHTVAWMHQAEARPSDQR</sequence>
<feature type="non-terminal residue" evidence="7">
    <location>
        <position position="1"/>
    </location>
</feature>
<gene>
    <name evidence="7" type="ORF">FOZ62_003130</name>
    <name evidence="8" type="ORF">FOZ63_003471</name>
</gene>
<evidence type="ECO:0008006" key="11">
    <source>
        <dbReference type="Google" id="ProtNLM"/>
    </source>
</evidence>
<dbReference type="GO" id="GO:0008180">
    <property type="term" value="C:COP9 signalosome"/>
    <property type="evidence" value="ECO:0007669"/>
    <property type="project" value="UniProtKB-KW"/>
</dbReference>
<keyword evidence="5" id="KW-0539">Nucleus</keyword>
<dbReference type="PANTHER" id="PTHR14145">
    <property type="entry name" value="26S PROTESOME SUBUNIT 6"/>
    <property type="match status" value="1"/>
</dbReference>
<feature type="compositionally biased region" description="Basic and acidic residues" evidence="6">
    <location>
        <begin position="171"/>
        <end position="186"/>
    </location>
</feature>
<dbReference type="GO" id="GO:0005737">
    <property type="term" value="C:cytoplasm"/>
    <property type="evidence" value="ECO:0007669"/>
    <property type="project" value="UniProtKB-SubCell"/>
</dbReference>
<name>A0A7J6QIH3_PEROL</name>
<dbReference type="Gene3D" id="1.25.40.570">
    <property type="match status" value="1"/>
</dbReference>
<dbReference type="Proteomes" id="UP000574390">
    <property type="component" value="Unassembled WGS sequence"/>
</dbReference>
<dbReference type="Proteomes" id="UP000553632">
    <property type="component" value="Unassembled WGS sequence"/>
</dbReference>
<organism evidence="7 10">
    <name type="scientific">Perkinsus olseni</name>
    <name type="common">Perkinsus atlanticus</name>
    <dbReference type="NCBI Taxonomy" id="32597"/>
    <lineage>
        <taxon>Eukaryota</taxon>
        <taxon>Sar</taxon>
        <taxon>Alveolata</taxon>
        <taxon>Perkinsozoa</taxon>
        <taxon>Perkinsea</taxon>
        <taxon>Perkinsida</taxon>
        <taxon>Perkinsidae</taxon>
        <taxon>Perkinsus</taxon>
    </lineage>
</organism>
<feature type="compositionally biased region" description="Low complexity" evidence="6">
    <location>
        <begin position="207"/>
        <end position="218"/>
    </location>
</feature>
<proteinExistence type="predicted"/>
<keyword evidence="4" id="KW-0736">Signalosome</keyword>
<evidence type="ECO:0000313" key="8">
    <source>
        <dbReference type="EMBL" id="KAF4759297.1"/>
    </source>
</evidence>
<protein>
    <recommendedName>
        <fullName evidence="11">PCI domain-containing protein</fullName>
    </recommendedName>
</protein>
<feature type="region of interest" description="Disordered" evidence="6">
    <location>
        <begin position="241"/>
        <end position="282"/>
    </location>
</feature>
<accession>A0A7J6QIH3</accession>
<evidence type="ECO:0000313" key="9">
    <source>
        <dbReference type="Proteomes" id="UP000553632"/>
    </source>
</evidence>
<feature type="compositionally biased region" description="Basic residues" evidence="6">
    <location>
        <begin position="262"/>
        <end position="276"/>
    </location>
</feature>
<dbReference type="PANTHER" id="PTHR14145:SF2">
    <property type="entry name" value="COP9 SIGNALOSOME COMPLEX SUBUNIT 1"/>
    <property type="match status" value="1"/>
</dbReference>
<evidence type="ECO:0000256" key="5">
    <source>
        <dbReference type="ARBA" id="ARBA00023242"/>
    </source>
</evidence>
<dbReference type="EMBL" id="JABANM010029209">
    <property type="protein sequence ID" value="KAF4708389.1"/>
    <property type="molecule type" value="Genomic_DNA"/>
</dbReference>
<keyword evidence="3" id="KW-0963">Cytoplasm</keyword>
<keyword evidence="9" id="KW-1185">Reference proteome</keyword>
<comment type="subcellular location">
    <subcellularLocation>
        <location evidence="2">Cytoplasm</location>
    </subcellularLocation>
    <subcellularLocation>
        <location evidence="1">Nucleus</location>
    </subcellularLocation>
</comment>
<evidence type="ECO:0000313" key="10">
    <source>
        <dbReference type="Proteomes" id="UP000574390"/>
    </source>
</evidence>
<comment type="caution">
    <text evidence="7">The sequence shown here is derived from an EMBL/GenBank/DDBJ whole genome shotgun (WGS) entry which is preliminary data.</text>
</comment>
<dbReference type="InterPro" id="IPR019585">
    <property type="entry name" value="Rpn7/CSN1"/>
</dbReference>
<dbReference type="EMBL" id="JABANO010000347">
    <property type="protein sequence ID" value="KAF4759297.1"/>
    <property type="molecule type" value="Genomic_DNA"/>
</dbReference>
<dbReference type="AlphaFoldDB" id="A0A7J6QIH3"/>
<evidence type="ECO:0000256" key="6">
    <source>
        <dbReference type="SAM" id="MobiDB-lite"/>
    </source>
</evidence>
<reference evidence="9 10" key="1">
    <citation type="submission" date="2020-04" db="EMBL/GenBank/DDBJ databases">
        <title>Perkinsus olseni comparative genomics.</title>
        <authorList>
            <person name="Bogema D.R."/>
        </authorList>
    </citation>
    <scope>NUCLEOTIDE SEQUENCE [LARGE SCALE GENOMIC DNA]</scope>
    <source>
        <strain evidence="7">ATCC PRA-205</strain>
        <strain evidence="8 9">ATCC PRA-207</strain>
    </source>
</reference>
<feature type="non-terminal residue" evidence="7">
    <location>
        <position position="483"/>
    </location>
</feature>
<evidence type="ECO:0000313" key="7">
    <source>
        <dbReference type="EMBL" id="KAF4708389.1"/>
    </source>
</evidence>
<evidence type="ECO:0000256" key="3">
    <source>
        <dbReference type="ARBA" id="ARBA00022490"/>
    </source>
</evidence>